<dbReference type="GO" id="GO:0005524">
    <property type="term" value="F:ATP binding"/>
    <property type="evidence" value="ECO:0007669"/>
    <property type="project" value="UniProtKB-KW"/>
</dbReference>
<dbReference type="KEGG" id="mbet:N8K70_16805"/>
<dbReference type="RefSeq" id="WP_317139504.1">
    <property type="nucleotide sequence ID" value="NZ_CP118157.1"/>
</dbReference>
<sequence>MSAQPLEVDGLCKAFGDRRVLDRVSLHVEPGEVVSIVGPSGSGKSTLLALLTGALAADAGAVRYAGAAVGDDRPFAFMPQRDVLLPWRRMLDNTTIGLEVAGLPRREARERAGRLFAPFGLAGTEMLYPRQLSGGMRQRVSFLRTIVQGKPVLLLDEPFGSLDAITRDELQQWLLGMWAESRWSMLLITHDIREAIRMSDRVLVLASSPGRIVGDVAVTRAIPRGDGFVRDPRVPELEDRLRRMLAAGRAGS</sequence>
<evidence type="ECO:0000256" key="1">
    <source>
        <dbReference type="ARBA" id="ARBA00022448"/>
    </source>
</evidence>
<dbReference type="InterPro" id="IPR027417">
    <property type="entry name" value="P-loop_NTPase"/>
</dbReference>
<evidence type="ECO:0000259" key="4">
    <source>
        <dbReference type="PROSITE" id="PS50893"/>
    </source>
</evidence>
<dbReference type="GO" id="GO:0016887">
    <property type="term" value="F:ATP hydrolysis activity"/>
    <property type="evidence" value="ECO:0007669"/>
    <property type="project" value="InterPro"/>
</dbReference>
<accession>A0AA97FH30</accession>
<dbReference type="InterPro" id="IPR003593">
    <property type="entry name" value="AAA+_ATPase"/>
</dbReference>
<dbReference type="InterPro" id="IPR017871">
    <property type="entry name" value="ABC_transporter-like_CS"/>
</dbReference>
<evidence type="ECO:0000313" key="6">
    <source>
        <dbReference type="Proteomes" id="UP001305498"/>
    </source>
</evidence>
<dbReference type="PANTHER" id="PTHR42788">
    <property type="entry name" value="TAURINE IMPORT ATP-BINDING PROTEIN-RELATED"/>
    <property type="match status" value="1"/>
</dbReference>
<dbReference type="PROSITE" id="PS50893">
    <property type="entry name" value="ABC_TRANSPORTER_2"/>
    <property type="match status" value="1"/>
</dbReference>
<dbReference type="SMART" id="SM00382">
    <property type="entry name" value="AAA"/>
    <property type="match status" value="1"/>
</dbReference>
<dbReference type="Proteomes" id="UP001305498">
    <property type="component" value="Chromosome"/>
</dbReference>
<dbReference type="EMBL" id="CP118157">
    <property type="protein sequence ID" value="WOF23033.1"/>
    <property type="molecule type" value="Genomic_DNA"/>
</dbReference>
<dbReference type="PANTHER" id="PTHR42788:SF2">
    <property type="entry name" value="ABC TRANSPORTER ATP-BINDING PROTEIN"/>
    <property type="match status" value="1"/>
</dbReference>
<protein>
    <submittedName>
        <fullName evidence="5">ABC transporter ATP-binding protein</fullName>
    </submittedName>
</protein>
<keyword evidence="6" id="KW-1185">Reference proteome</keyword>
<organism evidence="5 6">
    <name type="scientific">Microbacterium betulae</name>
    <dbReference type="NCBI Taxonomy" id="2981139"/>
    <lineage>
        <taxon>Bacteria</taxon>
        <taxon>Bacillati</taxon>
        <taxon>Actinomycetota</taxon>
        <taxon>Actinomycetes</taxon>
        <taxon>Micrococcales</taxon>
        <taxon>Microbacteriaceae</taxon>
        <taxon>Microbacterium</taxon>
    </lineage>
</organism>
<dbReference type="SUPFAM" id="SSF52540">
    <property type="entry name" value="P-loop containing nucleoside triphosphate hydrolases"/>
    <property type="match status" value="1"/>
</dbReference>
<gene>
    <name evidence="5" type="ORF">N8K70_16805</name>
</gene>
<keyword evidence="3 5" id="KW-0067">ATP-binding</keyword>
<dbReference type="PROSITE" id="PS00211">
    <property type="entry name" value="ABC_TRANSPORTER_1"/>
    <property type="match status" value="1"/>
</dbReference>
<keyword evidence="1" id="KW-0813">Transport</keyword>
<reference evidence="5 6" key="1">
    <citation type="submission" date="2023-02" db="EMBL/GenBank/DDBJ databases">
        <title>Microbacterium betulae sp. nov., isolated from birch wood.</title>
        <authorList>
            <person name="Pasciak M."/>
            <person name="Pawlik K.J."/>
            <person name="Martynowski D."/>
            <person name="Laczmanski L."/>
            <person name="Ciekot J."/>
            <person name="Szponar B."/>
            <person name="Wojcik-Fatla A."/>
            <person name="Mackiewicz B."/>
            <person name="Farian E."/>
            <person name="Cholewa G."/>
            <person name="Cholewa A."/>
            <person name="Dutkiewicz J."/>
        </authorList>
    </citation>
    <scope>NUCLEOTIDE SEQUENCE [LARGE SCALE GENOMIC DNA]</scope>
    <source>
        <strain evidence="5 6">AB</strain>
    </source>
</reference>
<dbReference type="AlphaFoldDB" id="A0AA97FH30"/>
<dbReference type="InterPro" id="IPR050166">
    <property type="entry name" value="ABC_transporter_ATP-bind"/>
</dbReference>
<dbReference type="Pfam" id="PF00005">
    <property type="entry name" value="ABC_tran"/>
    <property type="match status" value="1"/>
</dbReference>
<evidence type="ECO:0000256" key="3">
    <source>
        <dbReference type="ARBA" id="ARBA00022840"/>
    </source>
</evidence>
<dbReference type="Gene3D" id="3.40.50.300">
    <property type="entry name" value="P-loop containing nucleotide triphosphate hydrolases"/>
    <property type="match status" value="1"/>
</dbReference>
<feature type="domain" description="ABC transporter" evidence="4">
    <location>
        <begin position="6"/>
        <end position="232"/>
    </location>
</feature>
<evidence type="ECO:0000256" key="2">
    <source>
        <dbReference type="ARBA" id="ARBA00022741"/>
    </source>
</evidence>
<name>A0AA97FH30_9MICO</name>
<evidence type="ECO:0000313" key="5">
    <source>
        <dbReference type="EMBL" id="WOF23033.1"/>
    </source>
</evidence>
<dbReference type="InterPro" id="IPR003439">
    <property type="entry name" value="ABC_transporter-like_ATP-bd"/>
</dbReference>
<proteinExistence type="predicted"/>
<keyword evidence="2" id="KW-0547">Nucleotide-binding</keyword>